<proteinExistence type="predicted"/>
<feature type="region of interest" description="Disordered" evidence="1">
    <location>
        <begin position="323"/>
        <end position="353"/>
    </location>
</feature>
<keyword evidence="2" id="KW-0812">Transmembrane</keyword>
<dbReference type="Proteomes" id="UP000057737">
    <property type="component" value="Unassembled WGS sequence"/>
</dbReference>
<keyword evidence="2" id="KW-0472">Membrane</keyword>
<gene>
    <name evidence="3" type="ORF">AS156_36160</name>
</gene>
<keyword evidence="2" id="KW-1133">Transmembrane helix</keyword>
<feature type="compositionally biased region" description="Pro residues" evidence="1">
    <location>
        <begin position="251"/>
        <end position="264"/>
    </location>
</feature>
<sequence>MEGKNLSISTRLREFSQLFVLPVILIPAWLAFIAGFSFVGLLPLGVLIVSAISVFAIRAVCRRHSGNAVLAEVGSKLITYCMVTGAVSACFLLLQIGFYLFLTQFSPRLSTVTAWYDSLEAGHIIERVKSFALKARLAIILVLGFNLIFFPLLSSRVARLSKMASKGIDVVGAFFIAVLLFSFYGSAPSGLNALRVELRSAHDAIDNSYKRAVARASIHFAKVMLDRATLQDDHLFRTASPPGDWGGPRPAGAPPGPRPTPPPAGSGVWDTELKARVLNSDERLNERIASRTAANAAKFDGRGRSDALNAPPTASTSKLAELGSALDGPRGGAAREGSPPGDDLKRPGSSQSQQRAFREMLSTALDVAKVPEVIEPAISELVKETVSGNVIKEILTAMSDDLLADGIRAAAVEFVDNYLKGAVSSADAKSELRRRASALLDTKLGASLKNALSGIRGYGSMLFDRIQSLRGGSRDPVISPREDEMIAEAKSKASGLSDSGGRSRIGSDLIQRSRIETSKIIDILSVQAKTDDLAARSLLDVGANLSDMESRATQLGAIVRLAQEHGYRAEVGVCIVTLGGVVVATFISTRQECEGARR</sequence>
<protein>
    <submittedName>
        <fullName evidence="3">Uncharacterized protein</fullName>
    </submittedName>
</protein>
<feature type="transmembrane region" description="Helical" evidence="2">
    <location>
        <begin position="167"/>
        <end position="185"/>
    </location>
</feature>
<dbReference type="AlphaFoldDB" id="A0A120FQA3"/>
<dbReference type="EMBL" id="LNCU01000039">
    <property type="protein sequence ID" value="KWV58232.1"/>
    <property type="molecule type" value="Genomic_DNA"/>
</dbReference>
<feature type="transmembrane region" description="Helical" evidence="2">
    <location>
        <begin position="12"/>
        <end position="32"/>
    </location>
</feature>
<feature type="compositionally biased region" description="Low complexity" evidence="1">
    <location>
        <begin position="241"/>
        <end position="250"/>
    </location>
</feature>
<feature type="region of interest" description="Disordered" evidence="1">
    <location>
        <begin position="236"/>
        <end position="269"/>
    </location>
</feature>
<name>A0A120FQA3_9BRAD</name>
<feature type="transmembrane region" description="Helical" evidence="2">
    <location>
        <begin position="77"/>
        <end position="102"/>
    </location>
</feature>
<evidence type="ECO:0000313" key="4">
    <source>
        <dbReference type="Proteomes" id="UP000057737"/>
    </source>
</evidence>
<reference evidence="3 4" key="1">
    <citation type="submission" date="2015-11" db="EMBL/GenBank/DDBJ databases">
        <title>Draft Genome Sequence of the Strain BR 10303 (Bradyrhizobium sp.) isolated from nodules of Centrolobium paraense.</title>
        <authorList>
            <person name="Zelli J.E."/>
            <person name="Simoes-Araujo J.L."/>
            <person name="Barauna A.C."/>
            <person name="Silva K."/>
        </authorList>
    </citation>
    <scope>NUCLEOTIDE SEQUENCE [LARGE SCALE GENOMIC DNA]</scope>
    <source>
        <strain evidence="3 4">BR 10303</strain>
    </source>
</reference>
<comment type="caution">
    <text evidence="3">The sequence shown here is derived from an EMBL/GenBank/DDBJ whole genome shotgun (WGS) entry which is preliminary data.</text>
</comment>
<organism evidence="3 4">
    <name type="scientific">Bradyrhizobium macuxiense</name>
    <dbReference type="NCBI Taxonomy" id="1755647"/>
    <lineage>
        <taxon>Bacteria</taxon>
        <taxon>Pseudomonadati</taxon>
        <taxon>Pseudomonadota</taxon>
        <taxon>Alphaproteobacteria</taxon>
        <taxon>Hyphomicrobiales</taxon>
        <taxon>Nitrobacteraceae</taxon>
        <taxon>Bradyrhizobium</taxon>
    </lineage>
</organism>
<feature type="transmembrane region" description="Helical" evidence="2">
    <location>
        <begin position="38"/>
        <end position="57"/>
    </location>
</feature>
<evidence type="ECO:0000256" key="2">
    <source>
        <dbReference type="SAM" id="Phobius"/>
    </source>
</evidence>
<evidence type="ECO:0000313" key="3">
    <source>
        <dbReference type="EMBL" id="KWV58232.1"/>
    </source>
</evidence>
<evidence type="ECO:0000256" key="1">
    <source>
        <dbReference type="SAM" id="MobiDB-lite"/>
    </source>
</evidence>
<accession>A0A120FQA3</accession>
<keyword evidence="4" id="KW-1185">Reference proteome</keyword>
<feature type="transmembrane region" description="Helical" evidence="2">
    <location>
        <begin position="137"/>
        <end position="155"/>
    </location>
</feature>